<accession>A0ACB7FCA8</accession>
<comment type="caution">
    <text evidence="1">The sequence shown here is derived from an EMBL/GenBank/DDBJ whole genome shotgun (WGS) entry which is preliminary data.</text>
</comment>
<gene>
    <name evidence="1" type="primary">FAM81B</name>
    <name evidence="1" type="ORF">GBF38_004586</name>
</gene>
<dbReference type="EMBL" id="CM024801">
    <property type="protein sequence ID" value="KAG8012125.1"/>
    <property type="molecule type" value="Genomic_DNA"/>
</dbReference>
<reference evidence="1" key="1">
    <citation type="submission" date="2020-04" db="EMBL/GenBank/DDBJ databases">
        <title>A chromosome-scale assembly and high-density genetic map of the yellow drum (Nibea albiflora) genome.</title>
        <authorList>
            <person name="Xu D."/>
            <person name="Zhang W."/>
            <person name="Chen R."/>
            <person name="Tan P."/>
            <person name="Wang L."/>
            <person name="Song H."/>
            <person name="Tian L."/>
            <person name="Zhu Q."/>
            <person name="Wang B."/>
        </authorList>
    </citation>
    <scope>NUCLEOTIDE SEQUENCE</scope>
    <source>
        <strain evidence="1">ZJHYS-2018</strain>
    </source>
</reference>
<dbReference type="Proteomes" id="UP000805704">
    <property type="component" value="Chromosome 13"/>
</dbReference>
<proteinExistence type="predicted"/>
<sequence>MPHSHMSLLTDSHWQEGTPDSRKPQLPSDKLTTHERHSKLKKSTSLSDVSEGHRSGQERTLAVLLEQAFRIKEDVASGLQSTRGSVQVEALSRKLLEDHILTITRIVKQLSIDIQQAVERQIAQRDSITFGTTVAVQSLDQKNMAGIGDLRGRVARCDASIAKLSSDVSSGDRQLIRLQREVAELRSAVDVRLKEMEVKLYHDLGRLEASLSEHSQGQRSSMSELHTQVKLQEAKMSDKLKEAKQQTDSLRKWTEEQLNSSVQRCTREQDKMLEASSRLADRLRALEAHVEQFEIQLDQANRSQADQLKRSETKLSKRMTSVESSLHQELQLLKQECHKGFLSVHDAIESLRQIADIKSHLDKKKLQKDIRHICSKVEELNDL</sequence>
<evidence type="ECO:0000313" key="2">
    <source>
        <dbReference type="Proteomes" id="UP000805704"/>
    </source>
</evidence>
<organism evidence="1 2">
    <name type="scientific">Nibea albiflora</name>
    <name type="common">Yellow drum</name>
    <name type="synonym">Corvina albiflora</name>
    <dbReference type="NCBI Taxonomy" id="240163"/>
    <lineage>
        <taxon>Eukaryota</taxon>
        <taxon>Metazoa</taxon>
        <taxon>Chordata</taxon>
        <taxon>Craniata</taxon>
        <taxon>Vertebrata</taxon>
        <taxon>Euteleostomi</taxon>
        <taxon>Actinopterygii</taxon>
        <taxon>Neopterygii</taxon>
        <taxon>Teleostei</taxon>
        <taxon>Neoteleostei</taxon>
        <taxon>Acanthomorphata</taxon>
        <taxon>Eupercaria</taxon>
        <taxon>Sciaenidae</taxon>
        <taxon>Nibea</taxon>
    </lineage>
</organism>
<name>A0ACB7FCA8_NIBAL</name>
<keyword evidence="2" id="KW-1185">Reference proteome</keyword>
<evidence type="ECO:0000313" key="1">
    <source>
        <dbReference type="EMBL" id="KAG8012125.1"/>
    </source>
</evidence>
<protein>
    <submittedName>
        <fullName evidence="1">Protein FAM81B</fullName>
    </submittedName>
</protein>